<evidence type="ECO:0000313" key="3">
    <source>
        <dbReference type="Proteomes" id="UP000184363"/>
    </source>
</evidence>
<evidence type="ECO:0000256" key="1">
    <source>
        <dbReference type="SAM" id="MobiDB-lite"/>
    </source>
</evidence>
<reference evidence="2 3" key="1">
    <citation type="submission" date="2016-11" db="EMBL/GenBank/DDBJ databases">
        <authorList>
            <person name="Jaros S."/>
            <person name="Januszkiewicz K."/>
            <person name="Wedrychowicz H."/>
        </authorList>
    </citation>
    <scope>NUCLEOTIDE SEQUENCE [LARGE SCALE GENOMIC DNA]</scope>
    <source>
        <strain evidence="2 3">DSM 43832</strain>
    </source>
</reference>
<protein>
    <submittedName>
        <fullName evidence="2">Uncharacterized protein</fullName>
    </submittedName>
</protein>
<sequence>MVPAMTTREAGIAPGRPVAQRGGIGPRIVDPVSEQERVGSVILVG</sequence>
<evidence type="ECO:0000313" key="2">
    <source>
        <dbReference type="EMBL" id="SHK49070.1"/>
    </source>
</evidence>
<keyword evidence="3" id="KW-1185">Reference proteome</keyword>
<organism evidence="2 3">
    <name type="scientific">Pseudonocardia thermophila</name>
    <dbReference type="NCBI Taxonomy" id="1848"/>
    <lineage>
        <taxon>Bacteria</taxon>
        <taxon>Bacillati</taxon>
        <taxon>Actinomycetota</taxon>
        <taxon>Actinomycetes</taxon>
        <taxon>Pseudonocardiales</taxon>
        <taxon>Pseudonocardiaceae</taxon>
        <taxon>Pseudonocardia</taxon>
    </lineage>
</organism>
<dbReference type="Proteomes" id="UP000184363">
    <property type="component" value="Unassembled WGS sequence"/>
</dbReference>
<dbReference type="AlphaFoldDB" id="A0A1M6SWP7"/>
<gene>
    <name evidence="2" type="ORF">SAMN05443637_1071</name>
</gene>
<feature type="region of interest" description="Disordered" evidence="1">
    <location>
        <begin position="1"/>
        <end position="27"/>
    </location>
</feature>
<accession>A0A1M6SWP7</accession>
<name>A0A1M6SWP7_PSETH</name>
<proteinExistence type="predicted"/>
<dbReference type="EMBL" id="FRAP01000007">
    <property type="protein sequence ID" value="SHK49070.1"/>
    <property type="molecule type" value="Genomic_DNA"/>
</dbReference>